<dbReference type="InterPro" id="IPR037523">
    <property type="entry name" value="VOC_core"/>
</dbReference>
<dbReference type="EMBL" id="DS999641">
    <property type="protein sequence ID" value="EFE69893.2"/>
    <property type="molecule type" value="Genomic_DNA"/>
</dbReference>
<protein>
    <submittedName>
        <fullName evidence="2">Glyoxalase family protein</fullName>
    </submittedName>
</protein>
<sequence length="165" mass="18061">MAARPMPVRADDVDQGVEFMDMTLEVIPLPVSDIDRARDFYRDKVGFHVDIDQEVVPGLRVVQLTPPGSGCSIALGDTLWNTLPGPRPAPGSYQGLQLCVTDIEAARAELTARGLEVSEPVRYSPDDGAAFLYFKDPDGNGWAVQEYRRRAAEPLHRLLAKQAGA</sequence>
<dbReference type="InterPro" id="IPR029068">
    <property type="entry name" value="Glyas_Bleomycin-R_OHBP_Dase"/>
</dbReference>
<reference evidence="3" key="1">
    <citation type="submission" date="2008-12" db="EMBL/GenBank/DDBJ databases">
        <title>Annotation of Streptomyces ghanaensis ATCC 14672.</title>
        <authorList>
            <consortium name="The Broad Institute Genome Sequencing Platform"/>
            <consortium name="Broad Institute Microbial Sequencing Center"/>
            <person name="Fischbach M."/>
            <person name="Ward D."/>
            <person name="Young S."/>
            <person name="Kodira C.D."/>
            <person name="Zeng Q."/>
            <person name="Koehrsen M."/>
            <person name="Godfrey P."/>
            <person name="Alvarado L."/>
            <person name="Berlin A.M."/>
            <person name="Borenstein D."/>
            <person name="Chen Z."/>
            <person name="Engels R."/>
            <person name="Freedman E."/>
            <person name="Gellesch M."/>
            <person name="Goldberg J."/>
            <person name="Griggs A."/>
            <person name="Gujja S."/>
            <person name="Heiman D.I."/>
            <person name="Hepburn T.A."/>
            <person name="Howarth C."/>
            <person name="Jen D."/>
            <person name="Larson L."/>
            <person name="Lewis B."/>
            <person name="Mehta T."/>
            <person name="Park D."/>
            <person name="Pearson M."/>
            <person name="Roberts A."/>
            <person name="Saif S."/>
            <person name="Shea T.D."/>
            <person name="Shenoy N."/>
            <person name="Sisk P."/>
            <person name="Stolte C."/>
            <person name="Sykes S.N."/>
            <person name="Walk T."/>
            <person name="White J."/>
            <person name="Yandava C."/>
            <person name="Straight P."/>
            <person name="Clardy J."/>
            <person name="Hung D."/>
            <person name="Kolter R."/>
            <person name="Mekalanos J."/>
            <person name="Walker S."/>
            <person name="Walsh C.T."/>
            <person name="Wieland B.L.C."/>
            <person name="Ilzarbe M."/>
            <person name="Galagan J."/>
            <person name="Nusbaum C."/>
            <person name="Birren B."/>
        </authorList>
    </citation>
    <scope>NUCLEOTIDE SEQUENCE [LARGE SCALE GENOMIC DNA]</scope>
    <source>
        <strain evidence="3">ATCC 14672 / DSM 40746 / JCM 4963 / KCTC 9882 / NRRL B-12104 / FH 1290</strain>
    </source>
</reference>
<evidence type="ECO:0000259" key="1">
    <source>
        <dbReference type="PROSITE" id="PS51819"/>
    </source>
</evidence>
<dbReference type="PROSITE" id="PS51819">
    <property type="entry name" value="VOC"/>
    <property type="match status" value="1"/>
</dbReference>
<organism evidence="2 3">
    <name type="scientific">Streptomyces viridosporus (strain ATCC 14672 / DSM 40746 / JCM 4963 / KCTC 9882 / NRRL B-12104 / FH 1290)</name>
    <name type="common">Streptomyces ghanaensis</name>
    <dbReference type="NCBI Taxonomy" id="566461"/>
    <lineage>
        <taxon>Bacteria</taxon>
        <taxon>Bacillati</taxon>
        <taxon>Actinomycetota</taxon>
        <taxon>Actinomycetes</taxon>
        <taxon>Kitasatosporales</taxon>
        <taxon>Streptomycetaceae</taxon>
        <taxon>Streptomyces</taxon>
    </lineage>
</organism>
<dbReference type="Pfam" id="PF00903">
    <property type="entry name" value="Glyoxalase"/>
    <property type="match status" value="1"/>
</dbReference>
<accession>D6A813</accession>
<dbReference type="SUPFAM" id="SSF54593">
    <property type="entry name" value="Glyoxalase/Bleomycin resistance protein/Dihydroxybiphenyl dioxygenase"/>
    <property type="match status" value="1"/>
</dbReference>
<feature type="domain" description="VOC" evidence="1">
    <location>
        <begin position="23"/>
        <end position="147"/>
    </location>
</feature>
<dbReference type="eggNOG" id="COG0346">
    <property type="taxonomic scope" value="Bacteria"/>
</dbReference>
<dbReference type="AlphaFoldDB" id="D6A813"/>
<dbReference type="Proteomes" id="UP000003824">
    <property type="component" value="Unassembled WGS sequence"/>
</dbReference>
<proteinExistence type="predicted"/>
<dbReference type="InterPro" id="IPR004360">
    <property type="entry name" value="Glyas_Fos-R_dOase_dom"/>
</dbReference>
<evidence type="ECO:0000313" key="3">
    <source>
        <dbReference type="Proteomes" id="UP000003824"/>
    </source>
</evidence>
<name>D6A813_STRV1</name>
<dbReference type="PANTHER" id="PTHR36437:SF2">
    <property type="entry name" value="GLYOXALASE_BLEOMYCIN RESISTANCE PROTEIN_DIOXYGENASE"/>
    <property type="match status" value="1"/>
</dbReference>
<dbReference type="PANTHER" id="PTHR36437">
    <property type="entry name" value="GLYOXALASE/BLEOMYCIN RESISTANCE PROTEIN/DIOXYGENASE"/>
    <property type="match status" value="1"/>
</dbReference>
<dbReference type="Gene3D" id="3.10.180.10">
    <property type="entry name" value="2,3-Dihydroxybiphenyl 1,2-Dioxygenase, domain 1"/>
    <property type="match status" value="1"/>
</dbReference>
<evidence type="ECO:0000313" key="2">
    <source>
        <dbReference type="EMBL" id="EFE69893.2"/>
    </source>
</evidence>
<gene>
    <name evidence="2" type="ORF">SSFG_05136</name>
</gene>